<keyword evidence="1" id="KW-1185">Reference proteome</keyword>
<protein>
    <submittedName>
        <fullName evidence="2">Uncharacterized protein</fullName>
    </submittedName>
</protein>
<dbReference type="WBParaSite" id="PSAMB.scaffold4948size13084.g25578.t1">
    <property type="protein sequence ID" value="PSAMB.scaffold4948size13084.g25578.t1"/>
    <property type="gene ID" value="PSAMB.scaffold4948size13084.g25578"/>
</dbReference>
<dbReference type="Proteomes" id="UP000887566">
    <property type="component" value="Unplaced"/>
</dbReference>
<evidence type="ECO:0000313" key="2">
    <source>
        <dbReference type="WBParaSite" id="PSAMB.scaffold4948size13084.g25578.t1"/>
    </source>
</evidence>
<evidence type="ECO:0000313" key="1">
    <source>
        <dbReference type="Proteomes" id="UP000887566"/>
    </source>
</evidence>
<organism evidence="1 2">
    <name type="scientific">Plectus sambesii</name>
    <dbReference type="NCBI Taxonomy" id="2011161"/>
    <lineage>
        <taxon>Eukaryota</taxon>
        <taxon>Metazoa</taxon>
        <taxon>Ecdysozoa</taxon>
        <taxon>Nematoda</taxon>
        <taxon>Chromadorea</taxon>
        <taxon>Plectida</taxon>
        <taxon>Plectina</taxon>
        <taxon>Plectoidea</taxon>
        <taxon>Plectidae</taxon>
        <taxon>Plectus</taxon>
    </lineage>
</organism>
<proteinExistence type="predicted"/>
<reference evidence="2" key="1">
    <citation type="submission" date="2022-11" db="UniProtKB">
        <authorList>
            <consortium name="WormBaseParasite"/>
        </authorList>
    </citation>
    <scope>IDENTIFICATION</scope>
</reference>
<name>A0A914WPM1_9BILA</name>
<sequence length="90" mass="10030">MAENRDEQQLRKQTLKTQIARSSMFTALEALKKEKRLTQPCILAFTQTGAIEEKISDLFEIMDATPIATSDAAVSVSVAPLFVSFFSFNL</sequence>
<dbReference type="AlphaFoldDB" id="A0A914WPM1"/>
<accession>A0A914WPM1</accession>